<protein>
    <submittedName>
        <fullName evidence="1">Uncharacterized protein</fullName>
    </submittedName>
</protein>
<keyword evidence="2" id="KW-1185">Reference proteome</keyword>
<accession>A0A2A6CLQ9</accession>
<evidence type="ECO:0000313" key="1">
    <source>
        <dbReference type="EnsemblMetazoa" id="PPA30036.1"/>
    </source>
</evidence>
<organism evidence="1 2">
    <name type="scientific">Pristionchus pacificus</name>
    <name type="common">Parasitic nematode worm</name>
    <dbReference type="NCBI Taxonomy" id="54126"/>
    <lineage>
        <taxon>Eukaryota</taxon>
        <taxon>Metazoa</taxon>
        <taxon>Ecdysozoa</taxon>
        <taxon>Nematoda</taxon>
        <taxon>Chromadorea</taxon>
        <taxon>Rhabditida</taxon>
        <taxon>Rhabditina</taxon>
        <taxon>Diplogasteromorpha</taxon>
        <taxon>Diplogasteroidea</taxon>
        <taxon>Neodiplogasteridae</taxon>
        <taxon>Pristionchus</taxon>
    </lineage>
</organism>
<proteinExistence type="predicted"/>
<sequence length="161" mass="18094">MVYQHAMFTHRICCCTATTASQVMACIALVISILAAVGTWVVPDEDIYISIYQTVLVAIEICACCLVFFAVCNLRPDFVIPIIVIQILNSISIIGLAIWFLWVEWWALTAFGVAYYICLYAISECVSLFVLHCHVCCYKVLLFKMHTHAHHCPPTTAHYAV</sequence>
<dbReference type="EnsemblMetazoa" id="PPA30036.1">
    <property type="protein sequence ID" value="PPA30036.1"/>
    <property type="gene ID" value="WBGene00202904"/>
</dbReference>
<dbReference type="Proteomes" id="UP000005239">
    <property type="component" value="Unassembled WGS sequence"/>
</dbReference>
<evidence type="ECO:0000313" key="2">
    <source>
        <dbReference type="Proteomes" id="UP000005239"/>
    </source>
</evidence>
<gene>
    <name evidence="1" type="primary">WBGene00202904</name>
</gene>
<reference evidence="1" key="2">
    <citation type="submission" date="2022-06" db="UniProtKB">
        <authorList>
            <consortium name="EnsemblMetazoa"/>
        </authorList>
    </citation>
    <scope>IDENTIFICATION</scope>
    <source>
        <strain evidence="1">PS312</strain>
    </source>
</reference>
<accession>A0A8R1YPP7</accession>
<name>A0A2A6CLQ9_PRIPA</name>
<reference evidence="2" key="1">
    <citation type="journal article" date="2008" name="Nat. Genet.">
        <title>The Pristionchus pacificus genome provides a unique perspective on nematode lifestyle and parasitism.</title>
        <authorList>
            <person name="Dieterich C."/>
            <person name="Clifton S.W."/>
            <person name="Schuster L.N."/>
            <person name="Chinwalla A."/>
            <person name="Delehaunty K."/>
            <person name="Dinkelacker I."/>
            <person name="Fulton L."/>
            <person name="Fulton R."/>
            <person name="Godfrey J."/>
            <person name="Minx P."/>
            <person name="Mitreva M."/>
            <person name="Roeseler W."/>
            <person name="Tian H."/>
            <person name="Witte H."/>
            <person name="Yang S.P."/>
            <person name="Wilson R.K."/>
            <person name="Sommer R.J."/>
        </authorList>
    </citation>
    <scope>NUCLEOTIDE SEQUENCE [LARGE SCALE GENOMIC DNA]</scope>
    <source>
        <strain evidence="2">PS312</strain>
    </source>
</reference>
<dbReference type="AlphaFoldDB" id="A0A2A6CLQ9"/>